<reference evidence="1 2" key="1">
    <citation type="submission" date="2024-02" db="EMBL/GenBank/DDBJ databases">
        <authorList>
            <person name="Chen Y."/>
            <person name="Shah S."/>
            <person name="Dougan E. K."/>
            <person name="Thang M."/>
            <person name="Chan C."/>
        </authorList>
    </citation>
    <scope>NUCLEOTIDE SEQUENCE [LARGE SCALE GENOMIC DNA]</scope>
</reference>
<evidence type="ECO:0000313" key="2">
    <source>
        <dbReference type="Proteomes" id="UP001642484"/>
    </source>
</evidence>
<name>A0ABP0IFT4_9DINO</name>
<accession>A0ABP0IFT4</accession>
<organism evidence="1 2">
    <name type="scientific">Durusdinium trenchii</name>
    <dbReference type="NCBI Taxonomy" id="1381693"/>
    <lineage>
        <taxon>Eukaryota</taxon>
        <taxon>Sar</taxon>
        <taxon>Alveolata</taxon>
        <taxon>Dinophyceae</taxon>
        <taxon>Suessiales</taxon>
        <taxon>Symbiodiniaceae</taxon>
        <taxon>Durusdinium</taxon>
    </lineage>
</organism>
<proteinExistence type="predicted"/>
<keyword evidence="2" id="KW-1185">Reference proteome</keyword>
<evidence type="ECO:0000313" key="1">
    <source>
        <dbReference type="EMBL" id="CAK9000892.1"/>
    </source>
</evidence>
<dbReference type="Proteomes" id="UP001642484">
    <property type="component" value="Unassembled WGS sequence"/>
</dbReference>
<protein>
    <submittedName>
        <fullName evidence="1">Uncharacterized protein</fullName>
    </submittedName>
</protein>
<comment type="caution">
    <text evidence="1">The sequence shown here is derived from an EMBL/GenBank/DDBJ whole genome shotgun (WGS) entry which is preliminary data.</text>
</comment>
<gene>
    <name evidence="1" type="ORF">CCMP2556_LOCUS6248</name>
</gene>
<sequence length="1728" mass="186751">MIAIALLFEGQLRCDASAASVTGCDAPSCSVSSFVQRRSVLNLVFAQMDPISDTMQHTVRLLSLLLPSDGFFATRLGVELAAAAAPSYQSASGSLLYASAFSLASVISFGDKPFRGDQENHLLIRFLLSASLWGGNPTPAPVGANSVQSVIGLEFQLPEGFSCVGAAVPQTKAIGSTAAAYVFTLSMLMGLCMATVQLSLRGTVAVGIVPTNAIALVEGAQRTFTAAPNAPVLGLLRDASLTPQYFAVTERNWLSIFFTTEQSSPENGGHLQLILPNGFLFQPRCLTQPLPMYYYATVGFSSATLQLPVLRCIGNLSRATIVLPSTTSLVASRSYAFQVQVLNAASYQADQHDNFRLTTESASGDALDGTLTTLRYVASDTMAQSFGVYRLAMAPGNVFLVEFGFDSSSPAERLSAAATEAPQAQQRWFRKEWSFQSQRWQENCAVLESLALEEPFQDLAASGANLQCSSLVLFTTQHVQVTISVSSGTVKAAAYSFGLSARNPLVPERGLLWTISSFANPQQIADLSSTVEGFQVETPMLFGALLGRDSGISYSATRRDDHPGQVTNVILAFELSNTPSFTGAATLVVKAPPGFQFPSLCSFMVVGDIFGDGIPFPAIYFPFDPSAVVSSCQGHGHRAELQVGLGLRAQRRYVLRLEVVNPEQTSAQNFWSISFSDEASEPFEGYRLWRFDEVSVTPSAIARSTLAEETPNNVTILFRTTNALPSTGFLAIQAPFGFRIPTNCHASLVDALADHMSHPVSCRGTASPSNIGELHVANELMALGKYELALLCVNPTIITLEAGTWQLQSYSTKQADYAALLDLGQVRGFRLTEVFHTLKVVYPVTTALDELELRIQILLYTALESGDVLQITAPDGYDFSGNGTDSCSKYRRYSTTPFPSPGCQSRSIRFILEEGLGLLDLPGSTERLTPLLDFSVATWYPRKTLSAQATVFQGEQLRGSSLVAAKSIFGQLVTPRLLELSVSRVDQKVTMTSLSTLRLTFRVSQDAEALHITTVQDVVSQDEDLRFDFSVSRVTEPTEVPVTRNEVNLLLEMQMLQGLAYGVTVADVRNPLSPGTALWTLSTFVFINGVLDENVRDRSVNLLGPVTLIRLNMLEQTDLTDPFFDIANTEFFVAFSLLHGVSAGQILELRAPQGFRFLERSFSPGEGFPLISGQVFLDDASPDPNVPFSSRPSLAVQMLTPLVAGQIVRFSVRLRTPAAPEDLALWDETHQSSWLLRTCRDRPCEEVTASNDDLFPGFVLKASFGSTSLTPQANGVAPQLSVTVTLAIHPKASLASLLQGGTVHVRIRAPLGFDFAASCLAVTPNRVFERCEGDGRVAVLLARDGELAAGFTSVALFVTNAAMTPAERVGNTWVLESFVDFTNTSMVVTAPSDQARQRSQVPGYEIRELLEATIGGNTQRAAVTMVFVWFLASQFLDVGGAVQLHAPPSYELRCTPRVQYISLPAGSCRLLAGVTSSTGDVYHQYLSLALTLPGQQVYPNTAYEFGVAATNPAAPISPNYWGLVLLKPGSEVVDSTRTLPGYELTDYHLLVQAPLPSSTRPAVVNMVQLDITFLRQLQPGEAAHITVLAPSTSKVLCQRFSDVTGGGNLAAALPLDNSVGTYGTHTCQLQNSLTMHLDISRPVLAGSYDLRIGVLNPGMRAAKDFWTVELIKEVTDWRTAPAMLKVQMNGFGVSQPFVKEIAPIAAQAQAWSIAWSLYLFKLVLQGAG</sequence>
<dbReference type="EMBL" id="CAXAMN010002703">
    <property type="protein sequence ID" value="CAK9000892.1"/>
    <property type="molecule type" value="Genomic_DNA"/>
</dbReference>